<dbReference type="PROSITE" id="PS51257">
    <property type="entry name" value="PROKAR_LIPOPROTEIN"/>
    <property type="match status" value="1"/>
</dbReference>
<evidence type="ECO:0000256" key="9">
    <source>
        <dbReference type="SAM" id="Phobius"/>
    </source>
</evidence>
<dbReference type="GO" id="GO:0051480">
    <property type="term" value="P:regulation of cytosolic calcium ion concentration"/>
    <property type="evidence" value="ECO:0007669"/>
    <property type="project" value="TreeGrafter"/>
</dbReference>
<evidence type="ECO:0000256" key="4">
    <source>
        <dbReference type="ARBA" id="ARBA00022989"/>
    </source>
</evidence>
<feature type="region of interest" description="Disordered" evidence="8">
    <location>
        <begin position="383"/>
        <end position="409"/>
    </location>
</feature>
<keyword evidence="4 9" id="KW-1133">Transmembrane helix</keyword>
<name>A0A7R9LAQ8_9ACAR</name>
<dbReference type="EMBL" id="CAJPIZ010019513">
    <property type="protein sequence ID" value="CAG2116951.1"/>
    <property type="molecule type" value="Genomic_DNA"/>
</dbReference>
<dbReference type="Pfam" id="PF00520">
    <property type="entry name" value="Ion_trans"/>
    <property type="match status" value="1"/>
</dbReference>
<sequence>MVIDILKFFSVYTLVLFSFACGMNQLLWYYADMEKQLCISQHTKTSSKNHTLATDMATQHPDACFTWRRFANLGRMVIDILKFFSVYTLVLFSFACGMNQLLWYYADMEKQLCLIQQKTPTLSKNHTEMATQHPDACFTWRRFANLFETIQTLFWASFGLIDLENFELAGIQSYTRFWGLLMFGSYSVINVIVLLNLLIAMMNHSYQMISEQSDKEWKFARSKLWMSYFNDGETVPPPFNVIPSPKSIIYLLKWFYNKFCGQTRKAKNEAMRTIRRKARKASERDHKYQSVMRSLVRRYITSEQRIQERQRGVTEDDCNEIKQDISALRYELLEMLGTNKGKDGTSTSVGKRGRQRERRLMKGFNFDFLMMDRVTSFEDDFDYEATPSPRSPNKLKSSSSRSRFSRLARGLAAKRRGGNRWRQLIEATRNKVMPFSRSQESMNSETIG</sequence>
<dbReference type="PRINTS" id="PR01097">
    <property type="entry name" value="TRNSRECEPTRP"/>
</dbReference>
<evidence type="ECO:0000313" key="11">
    <source>
        <dbReference type="EMBL" id="CAD7637248.1"/>
    </source>
</evidence>
<evidence type="ECO:0000256" key="2">
    <source>
        <dbReference type="ARBA" id="ARBA00022448"/>
    </source>
</evidence>
<keyword evidence="3 9" id="KW-0812">Transmembrane</keyword>
<feature type="compositionally biased region" description="Low complexity" evidence="8">
    <location>
        <begin position="387"/>
        <end position="409"/>
    </location>
</feature>
<evidence type="ECO:0000256" key="3">
    <source>
        <dbReference type="ARBA" id="ARBA00022692"/>
    </source>
</evidence>
<feature type="non-terminal residue" evidence="11">
    <location>
        <position position="1"/>
    </location>
</feature>
<keyword evidence="5" id="KW-0406">Ion transport</keyword>
<organism evidence="11">
    <name type="scientific">Medioppia subpectinata</name>
    <dbReference type="NCBI Taxonomy" id="1979941"/>
    <lineage>
        <taxon>Eukaryota</taxon>
        <taxon>Metazoa</taxon>
        <taxon>Ecdysozoa</taxon>
        <taxon>Arthropoda</taxon>
        <taxon>Chelicerata</taxon>
        <taxon>Arachnida</taxon>
        <taxon>Acari</taxon>
        <taxon>Acariformes</taxon>
        <taxon>Sarcoptiformes</taxon>
        <taxon>Oribatida</taxon>
        <taxon>Brachypylina</taxon>
        <taxon>Oppioidea</taxon>
        <taxon>Oppiidae</taxon>
        <taxon>Medioppia</taxon>
    </lineage>
</organism>
<evidence type="ECO:0000259" key="10">
    <source>
        <dbReference type="Pfam" id="PF00520"/>
    </source>
</evidence>
<dbReference type="PANTHER" id="PTHR10117">
    <property type="entry name" value="TRANSIENT RECEPTOR POTENTIAL CHANNEL"/>
    <property type="match status" value="1"/>
</dbReference>
<dbReference type="Proteomes" id="UP000759131">
    <property type="component" value="Unassembled WGS sequence"/>
</dbReference>
<evidence type="ECO:0000256" key="5">
    <source>
        <dbReference type="ARBA" id="ARBA00023065"/>
    </source>
</evidence>
<feature type="transmembrane region" description="Helical" evidence="9">
    <location>
        <begin position="12"/>
        <end position="31"/>
    </location>
</feature>
<evidence type="ECO:0000256" key="6">
    <source>
        <dbReference type="ARBA" id="ARBA00023136"/>
    </source>
</evidence>
<dbReference type="GO" id="GO:0034703">
    <property type="term" value="C:cation channel complex"/>
    <property type="evidence" value="ECO:0007669"/>
    <property type="project" value="TreeGrafter"/>
</dbReference>
<feature type="transmembrane region" description="Helical" evidence="9">
    <location>
        <begin position="84"/>
        <end position="106"/>
    </location>
</feature>
<accession>A0A7R9LAQ8</accession>
<evidence type="ECO:0000256" key="8">
    <source>
        <dbReference type="SAM" id="MobiDB-lite"/>
    </source>
</evidence>
<dbReference type="AlphaFoldDB" id="A0A7R9LAQ8"/>
<evidence type="ECO:0000256" key="1">
    <source>
        <dbReference type="ARBA" id="ARBA00004141"/>
    </source>
</evidence>
<dbReference type="GO" id="GO:0005886">
    <property type="term" value="C:plasma membrane"/>
    <property type="evidence" value="ECO:0007669"/>
    <property type="project" value="TreeGrafter"/>
</dbReference>
<keyword evidence="6 9" id="KW-0472">Membrane</keyword>
<feature type="domain" description="Ion transport" evidence="10">
    <location>
        <begin position="67"/>
        <end position="213"/>
    </location>
</feature>
<dbReference type="GO" id="GO:0070679">
    <property type="term" value="F:inositol 1,4,5 trisphosphate binding"/>
    <property type="evidence" value="ECO:0007669"/>
    <property type="project" value="TreeGrafter"/>
</dbReference>
<dbReference type="InterPro" id="IPR005821">
    <property type="entry name" value="Ion_trans_dom"/>
</dbReference>
<feature type="transmembrane region" description="Helical" evidence="9">
    <location>
        <begin position="177"/>
        <end position="199"/>
    </location>
</feature>
<dbReference type="OrthoDB" id="2373987at2759"/>
<gene>
    <name evidence="11" type="ORF">OSB1V03_LOCUS16906</name>
</gene>
<protein>
    <recommendedName>
        <fullName evidence="10">Ion transport domain-containing protein</fullName>
    </recommendedName>
</protein>
<dbReference type="EMBL" id="OC874088">
    <property type="protein sequence ID" value="CAD7637248.1"/>
    <property type="molecule type" value="Genomic_DNA"/>
</dbReference>
<dbReference type="InterPro" id="IPR002153">
    <property type="entry name" value="TRPC_channel"/>
</dbReference>
<evidence type="ECO:0000256" key="7">
    <source>
        <dbReference type="ARBA" id="ARBA00023303"/>
    </source>
</evidence>
<keyword evidence="7" id="KW-0407">Ion channel</keyword>
<comment type="subcellular location">
    <subcellularLocation>
        <location evidence="1">Membrane</location>
        <topology evidence="1">Multi-pass membrane protein</topology>
    </subcellularLocation>
</comment>
<reference evidence="11" key="1">
    <citation type="submission" date="2020-11" db="EMBL/GenBank/DDBJ databases">
        <authorList>
            <person name="Tran Van P."/>
        </authorList>
    </citation>
    <scope>NUCLEOTIDE SEQUENCE</scope>
</reference>
<evidence type="ECO:0000313" key="12">
    <source>
        <dbReference type="Proteomes" id="UP000759131"/>
    </source>
</evidence>
<dbReference type="GO" id="GO:0015279">
    <property type="term" value="F:store-operated calcium channel activity"/>
    <property type="evidence" value="ECO:0007669"/>
    <property type="project" value="TreeGrafter"/>
</dbReference>
<proteinExistence type="predicted"/>
<keyword evidence="2" id="KW-0813">Transport</keyword>
<keyword evidence="12" id="KW-1185">Reference proteome</keyword>
<dbReference type="PANTHER" id="PTHR10117:SF54">
    <property type="entry name" value="TRANSIENT RECEPTOR POTENTIAL-GAMMA PROTEIN"/>
    <property type="match status" value="1"/>
</dbReference>